<evidence type="ECO:0000256" key="1">
    <source>
        <dbReference type="SAM" id="SignalP"/>
    </source>
</evidence>
<dbReference type="AlphaFoldDB" id="C6E6U6"/>
<dbReference type="EMBL" id="CP001661">
    <property type="protein sequence ID" value="ACT19724.1"/>
    <property type="molecule type" value="Genomic_DNA"/>
</dbReference>
<proteinExistence type="predicted"/>
<sequence>MGKAKKIFIGFSICGLLIAAMNLPEAPKTSPGEQISGNKSTPIEQTGVQIAELAKKATNSEEVTSVAQVDAPGKYLVEIRIKRDPFTGGQSDWNSIASETFTYSKKLLANTAVARLHFTFYSPENNNVDWAHIWVDPRKLTDNWKDSYLLFFSKVQVDASSVSSAKWLSDFYAKYETARPL</sequence>
<reference evidence="2" key="1">
    <citation type="submission" date="2009-07" db="EMBL/GenBank/DDBJ databases">
        <title>Complete sequence of Geobacter sp. M21.</title>
        <authorList>
            <consortium name="US DOE Joint Genome Institute"/>
            <person name="Lucas S."/>
            <person name="Copeland A."/>
            <person name="Lapidus A."/>
            <person name="Glavina del Rio T."/>
            <person name="Dalin E."/>
            <person name="Tice H."/>
            <person name="Bruce D."/>
            <person name="Goodwin L."/>
            <person name="Pitluck S."/>
            <person name="Saunders E."/>
            <person name="Brettin T."/>
            <person name="Detter J.C."/>
            <person name="Han C."/>
            <person name="Larimer F."/>
            <person name="Land M."/>
            <person name="Hauser L."/>
            <person name="Kyrpides N."/>
            <person name="Ovchinnikova G."/>
            <person name="Lovley D."/>
        </authorList>
    </citation>
    <scope>NUCLEOTIDE SEQUENCE [LARGE SCALE GENOMIC DNA]</scope>
    <source>
        <strain evidence="2">M21</strain>
    </source>
</reference>
<name>C6E6U6_GEOSM</name>
<accession>C6E6U6</accession>
<evidence type="ECO:0000313" key="2">
    <source>
        <dbReference type="EMBL" id="ACT19724.1"/>
    </source>
</evidence>
<organism evidence="2">
    <name type="scientific">Geobacter sp. (strain M21)</name>
    <dbReference type="NCBI Taxonomy" id="443144"/>
    <lineage>
        <taxon>Bacteria</taxon>
        <taxon>Pseudomonadati</taxon>
        <taxon>Thermodesulfobacteriota</taxon>
        <taxon>Desulfuromonadia</taxon>
        <taxon>Geobacterales</taxon>
        <taxon>Geobacteraceae</taxon>
        <taxon>Geobacter</taxon>
    </lineage>
</organism>
<keyword evidence="1" id="KW-0732">Signal</keyword>
<feature type="signal peptide" evidence="1">
    <location>
        <begin position="1"/>
        <end position="19"/>
    </location>
</feature>
<dbReference type="HOGENOM" id="CLU_1487044_0_0_7"/>
<protein>
    <recommendedName>
        <fullName evidence="3">PLAT domain-containing protein</fullName>
    </recommendedName>
</protein>
<gene>
    <name evidence="2" type="ordered locus">GM21_3704</name>
</gene>
<evidence type="ECO:0008006" key="3">
    <source>
        <dbReference type="Google" id="ProtNLM"/>
    </source>
</evidence>
<dbReference type="KEGG" id="gem:GM21_3704"/>
<feature type="chain" id="PRO_5002962309" description="PLAT domain-containing protein" evidence="1">
    <location>
        <begin position="20"/>
        <end position="181"/>
    </location>
</feature>